<organism evidence="2 3">
    <name type="scientific">Schleiferilactobacillus shenzhenensis LY-73</name>
    <dbReference type="NCBI Taxonomy" id="1231336"/>
    <lineage>
        <taxon>Bacteria</taxon>
        <taxon>Bacillati</taxon>
        <taxon>Bacillota</taxon>
        <taxon>Bacilli</taxon>
        <taxon>Lactobacillales</taxon>
        <taxon>Lactobacillaceae</taxon>
        <taxon>Schleiferilactobacillus</taxon>
    </lineage>
</organism>
<keyword evidence="3" id="KW-1185">Reference proteome</keyword>
<dbReference type="RefSeq" id="WP_022529395.1">
    <property type="nucleotide sequence ID" value="NZ_KI271587.1"/>
</dbReference>
<reference evidence="3" key="1">
    <citation type="journal article" date="2013" name="Genome Announc.">
        <title>Whole-Genome Sequencing of Lactobacillus shenzhenensis Strain LY-73T.</title>
        <authorList>
            <person name="Lin Z."/>
            <person name="Liu Z."/>
            <person name="Yang R."/>
            <person name="Zou Y."/>
            <person name="Wan D."/>
            <person name="Chen J."/>
            <person name="Guo M."/>
            <person name="Zhao J."/>
            <person name="Fang C."/>
            <person name="Yang R."/>
            <person name="Liu F."/>
        </authorList>
    </citation>
    <scope>NUCLEOTIDE SEQUENCE [LARGE SCALE GENOMIC DNA]</scope>
    <source>
        <strain evidence="3">LY-73</strain>
    </source>
</reference>
<dbReference type="EMBL" id="KI271587">
    <property type="protein sequence ID" value="ERL65409.1"/>
    <property type="molecule type" value="Genomic_DNA"/>
</dbReference>
<gene>
    <name evidence="2" type="ORF">L248_2808</name>
</gene>
<dbReference type="AlphaFoldDB" id="U4TMI5"/>
<evidence type="ECO:0000256" key="1">
    <source>
        <dbReference type="SAM" id="SignalP"/>
    </source>
</evidence>
<proteinExistence type="predicted"/>
<name>U4TMI5_9LACO</name>
<feature type="signal peptide" evidence="1">
    <location>
        <begin position="1"/>
        <end position="34"/>
    </location>
</feature>
<sequence length="180" mass="19658">MKYVKIGFFARIIVLASALLLFAGILAPATRAYAATTNTDTQQSSKTASNVNQTNSTQMIVPAGGGGDTYFKYAGNWKFSQSWSGDMATDILIRSAETSLILDLLPIPYGVGKIAGITIAVKGVYDALAFGNGGAHNVYYTVDEYYDVSSNYSYFLDVINYYTNSSHTHFIRQEQAVFYS</sequence>
<evidence type="ECO:0000313" key="3">
    <source>
        <dbReference type="Proteomes" id="UP000030647"/>
    </source>
</evidence>
<dbReference type="HOGENOM" id="CLU_1494470_0_0_9"/>
<evidence type="ECO:0000313" key="2">
    <source>
        <dbReference type="EMBL" id="ERL65409.1"/>
    </source>
</evidence>
<protein>
    <submittedName>
        <fullName evidence="2">Uncharacterized protein</fullName>
    </submittedName>
</protein>
<feature type="chain" id="PRO_5004655901" evidence="1">
    <location>
        <begin position="35"/>
        <end position="180"/>
    </location>
</feature>
<accession>U4TMI5</accession>
<keyword evidence="1" id="KW-0732">Signal</keyword>
<dbReference type="Proteomes" id="UP000030647">
    <property type="component" value="Unassembled WGS sequence"/>
</dbReference>